<organism evidence="2 3">
    <name type="scientific">Mytilus edulis</name>
    <name type="common">Blue mussel</name>
    <dbReference type="NCBI Taxonomy" id="6550"/>
    <lineage>
        <taxon>Eukaryota</taxon>
        <taxon>Metazoa</taxon>
        <taxon>Spiralia</taxon>
        <taxon>Lophotrochozoa</taxon>
        <taxon>Mollusca</taxon>
        <taxon>Bivalvia</taxon>
        <taxon>Autobranchia</taxon>
        <taxon>Pteriomorphia</taxon>
        <taxon>Mytilida</taxon>
        <taxon>Mytiloidea</taxon>
        <taxon>Mytilidae</taxon>
        <taxon>Mytilinae</taxon>
        <taxon>Mytilus</taxon>
    </lineage>
</organism>
<gene>
    <name evidence="2" type="ORF">MEDL_50280</name>
</gene>
<evidence type="ECO:0000313" key="3">
    <source>
        <dbReference type="Proteomes" id="UP000683360"/>
    </source>
</evidence>
<evidence type="ECO:0000313" key="2">
    <source>
        <dbReference type="EMBL" id="CAG2237864.1"/>
    </source>
</evidence>
<reference evidence="2" key="1">
    <citation type="submission" date="2021-03" db="EMBL/GenBank/DDBJ databases">
        <authorList>
            <person name="Bekaert M."/>
        </authorList>
    </citation>
    <scope>NUCLEOTIDE SEQUENCE</scope>
</reference>
<dbReference type="AlphaFoldDB" id="A0A8S3UAH0"/>
<feature type="region of interest" description="Disordered" evidence="1">
    <location>
        <begin position="367"/>
        <end position="396"/>
    </location>
</feature>
<feature type="region of interest" description="Disordered" evidence="1">
    <location>
        <begin position="295"/>
        <end position="327"/>
    </location>
</feature>
<feature type="compositionally biased region" description="Low complexity" evidence="1">
    <location>
        <begin position="10"/>
        <end position="21"/>
    </location>
</feature>
<dbReference type="EMBL" id="CAJPWZ010002408">
    <property type="protein sequence ID" value="CAG2237864.1"/>
    <property type="molecule type" value="Genomic_DNA"/>
</dbReference>
<feature type="compositionally biased region" description="Basic and acidic residues" evidence="1">
    <location>
        <begin position="302"/>
        <end position="319"/>
    </location>
</feature>
<comment type="caution">
    <text evidence="2">The sequence shown here is derived from an EMBL/GenBank/DDBJ whole genome shotgun (WGS) entry which is preliminary data.</text>
</comment>
<feature type="region of interest" description="Disordered" evidence="1">
    <location>
        <begin position="155"/>
        <end position="199"/>
    </location>
</feature>
<sequence>MTTCDLPGKSSNSQSGSASQNLKFKEHGTCSNKLLKNSLVGRQNGLFVKEFDNSFSLISDLLTIGSSSKRRESAESLRKDRTQMISTSKTCHDEQYGQETSVVTGKSSRLHMSDASFNKFDREDENQSSLDIENPCIPVIEKQFVIENKRHYTSDNKNEQTLNNEHQILDNERQDKSDNGKDSLDKTLTKSDNGKSKTNYKRNHFFASSLPGIIKASGIDKTDWNLSMDEKRPRNYLQKTNDSIQKSNEIDCYNSLVSKLEHISKLSKKMNDEKAKLDTRSRECIKEFTETRNGTSSISDSIGRDNEEDKINTKTENESTRPLGNGAINTHKQIDNCDTCSIISQKYTSSQEKVTDLSTEYQDKFHNALPIEKASISQTEEKNTDKTEKAKKSQKD</sequence>
<dbReference type="Proteomes" id="UP000683360">
    <property type="component" value="Unassembled WGS sequence"/>
</dbReference>
<proteinExistence type="predicted"/>
<name>A0A8S3UAH0_MYTED</name>
<protein>
    <submittedName>
        <fullName evidence="2">Uncharacterized protein</fullName>
    </submittedName>
</protein>
<feature type="compositionally biased region" description="Basic and acidic residues" evidence="1">
    <location>
        <begin position="379"/>
        <end position="396"/>
    </location>
</feature>
<evidence type="ECO:0000256" key="1">
    <source>
        <dbReference type="SAM" id="MobiDB-lite"/>
    </source>
</evidence>
<feature type="compositionally biased region" description="Basic and acidic residues" evidence="1">
    <location>
        <begin position="167"/>
        <end position="195"/>
    </location>
</feature>
<feature type="region of interest" description="Disordered" evidence="1">
    <location>
        <begin position="1"/>
        <end position="22"/>
    </location>
</feature>
<keyword evidence="3" id="KW-1185">Reference proteome</keyword>
<accession>A0A8S3UAH0</accession>